<dbReference type="InterPro" id="IPR012675">
    <property type="entry name" value="Beta-grasp_dom_sf"/>
</dbReference>
<evidence type="ECO:0000313" key="2">
    <source>
        <dbReference type="Proteomes" id="UP000195437"/>
    </source>
</evidence>
<dbReference type="KEGG" id="tum:CBW65_20715"/>
<dbReference type="AlphaFoldDB" id="A0A1Y0IRJ8"/>
<name>A0A1Y0IRJ8_9BACL</name>
<dbReference type="Pfam" id="PF02597">
    <property type="entry name" value="ThiS"/>
    <property type="match status" value="1"/>
</dbReference>
<dbReference type="InterPro" id="IPR016155">
    <property type="entry name" value="Mopterin_synth/thiamin_S_b"/>
</dbReference>
<dbReference type="EMBL" id="CP021434">
    <property type="protein sequence ID" value="ARU63131.1"/>
    <property type="molecule type" value="Genomic_DNA"/>
</dbReference>
<keyword evidence="2" id="KW-1185">Reference proteome</keyword>
<dbReference type="SUPFAM" id="SSF54285">
    <property type="entry name" value="MoaD/ThiS"/>
    <property type="match status" value="1"/>
</dbReference>
<dbReference type="PANTHER" id="PTHR34472:SF1">
    <property type="entry name" value="SULFUR CARRIER PROTEIN THIS"/>
    <property type="match status" value="1"/>
</dbReference>
<dbReference type="NCBIfam" id="TIGR01683">
    <property type="entry name" value="thiS"/>
    <property type="match status" value="1"/>
</dbReference>
<dbReference type="RefSeq" id="WP_087458479.1">
    <property type="nucleotide sequence ID" value="NZ_CP021434.1"/>
</dbReference>
<dbReference type="CDD" id="cd00565">
    <property type="entry name" value="Ubl_ThiS"/>
    <property type="match status" value="1"/>
</dbReference>
<sequence>MTLLINGQERVVDSVQTLADVVTHFGLNERIIVIEHNLNIVPRDLYAGTAVQDGDKIEIVHFVGGGY</sequence>
<dbReference type="InterPro" id="IPR003749">
    <property type="entry name" value="ThiS/MoaD-like"/>
</dbReference>
<evidence type="ECO:0000313" key="1">
    <source>
        <dbReference type="EMBL" id="ARU63131.1"/>
    </source>
</evidence>
<reference evidence="2" key="1">
    <citation type="submission" date="2017-05" db="EMBL/GenBank/DDBJ databases">
        <authorList>
            <person name="Sung H."/>
        </authorList>
    </citation>
    <scope>NUCLEOTIDE SEQUENCE [LARGE SCALE GENOMIC DNA]</scope>
    <source>
        <strain evidence="2">AR23208</strain>
    </source>
</reference>
<proteinExistence type="predicted"/>
<dbReference type="InterPro" id="IPR010035">
    <property type="entry name" value="Thi_S"/>
</dbReference>
<dbReference type="PANTHER" id="PTHR34472">
    <property type="entry name" value="SULFUR CARRIER PROTEIN THIS"/>
    <property type="match status" value="1"/>
</dbReference>
<protein>
    <submittedName>
        <fullName evidence="1">Thiamine biosynthesis protein ThiS</fullName>
    </submittedName>
</protein>
<accession>A0A1Y0IRJ8</accession>
<dbReference type="Gene3D" id="3.10.20.30">
    <property type="match status" value="1"/>
</dbReference>
<dbReference type="OrthoDB" id="9798559at2"/>
<dbReference type="Proteomes" id="UP000195437">
    <property type="component" value="Chromosome"/>
</dbReference>
<gene>
    <name evidence="1" type="ORF">CBW65_20715</name>
</gene>
<organism evidence="1 2">
    <name type="scientific">Tumebacillus avium</name>
    <dbReference type="NCBI Taxonomy" id="1903704"/>
    <lineage>
        <taxon>Bacteria</taxon>
        <taxon>Bacillati</taxon>
        <taxon>Bacillota</taxon>
        <taxon>Bacilli</taxon>
        <taxon>Bacillales</taxon>
        <taxon>Alicyclobacillaceae</taxon>
        <taxon>Tumebacillus</taxon>
    </lineage>
</organism>